<dbReference type="Proteomes" id="UP000565572">
    <property type="component" value="Unassembled WGS sequence"/>
</dbReference>
<protein>
    <submittedName>
        <fullName evidence="2">Aminoglycoside phosphotransferase (APT) family kinase protein</fullName>
    </submittedName>
</protein>
<evidence type="ECO:0000313" key="3">
    <source>
        <dbReference type="Proteomes" id="UP000565572"/>
    </source>
</evidence>
<accession>A0A7W5P689</accession>
<dbReference type="InterPro" id="IPR011009">
    <property type="entry name" value="Kinase-like_dom_sf"/>
</dbReference>
<dbReference type="SUPFAM" id="SSF56112">
    <property type="entry name" value="Protein kinase-like (PK-like)"/>
    <property type="match status" value="1"/>
</dbReference>
<dbReference type="InterPro" id="IPR051678">
    <property type="entry name" value="AGP_Transferase"/>
</dbReference>
<dbReference type="Pfam" id="PF01636">
    <property type="entry name" value="APH"/>
    <property type="match status" value="1"/>
</dbReference>
<sequence>MTMHAGQLEVDEGTVRALLADQLPQWAGLEVRLLPQTGTVNAIARVGDALAARFPLQPGDAADVRRDLAREADASRRLVGRLRVAVPEVVALGEPGHGYPLPWSVQTWLPGRDGSVVEPGASYAVARDLAALVTDLRAVPTDGRTFVGERRTNRGGVIGDHDAWVRECLERSAGLLDVSALAGLWDRLRDLPRGPDPDVTTHGDLIPSNVLVGTRDGASGPGEARLVGLLDLGDCGPADPALDLVAAWHLLEDGPRETFREALGSDDATWARGTGWAFEQAIGLVWYYRTSNPGFSAFGRRTLDRLLRATG</sequence>
<organism evidence="2 3">
    <name type="scientific">Microlunatus antarcticus</name>
    <dbReference type="NCBI Taxonomy" id="53388"/>
    <lineage>
        <taxon>Bacteria</taxon>
        <taxon>Bacillati</taxon>
        <taxon>Actinomycetota</taxon>
        <taxon>Actinomycetes</taxon>
        <taxon>Propionibacteriales</taxon>
        <taxon>Propionibacteriaceae</taxon>
        <taxon>Microlunatus</taxon>
    </lineage>
</organism>
<evidence type="ECO:0000313" key="2">
    <source>
        <dbReference type="EMBL" id="MBB3326269.1"/>
    </source>
</evidence>
<keyword evidence="3" id="KW-1185">Reference proteome</keyword>
<reference evidence="2 3" key="1">
    <citation type="submission" date="2020-08" db="EMBL/GenBank/DDBJ databases">
        <title>Sequencing the genomes of 1000 actinobacteria strains.</title>
        <authorList>
            <person name="Klenk H.-P."/>
        </authorList>
    </citation>
    <scope>NUCLEOTIDE SEQUENCE [LARGE SCALE GENOMIC DNA]</scope>
    <source>
        <strain evidence="2 3">DSM 11053</strain>
    </source>
</reference>
<dbReference type="GO" id="GO:0016301">
    <property type="term" value="F:kinase activity"/>
    <property type="evidence" value="ECO:0007669"/>
    <property type="project" value="UniProtKB-KW"/>
</dbReference>
<dbReference type="PANTHER" id="PTHR21310:SF42">
    <property type="entry name" value="BIFUNCTIONAL AAC_APH"/>
    <property type="match status" value="1"/>
</dbReference>
<dbReference type="Gene3D" id="3.30.200.20">
    <property type="entry name" value="Phosphorylase Kinase, domain 1"/>
    <property type="match status" value="1"/>
</dbReference>
<feature type="domain" description="Aminoglycoside phosphotransferase" evidence="1">
    <location>
        <begin position="61"/>
        <end position="274"/>
    </location>
</feature>
<dbReference type="Gene3D" id="3.90.1200.10">
    <property type="match status" value="1"/>
</dbReference>
<name>A0A7W5P689_9ACTN</name>
<dbReference type="EMBL" id="JACHZG010000001">
    <property type="protein sequence ID" value="MBB3326269.1"/>
    <property type="molecule type" value="Genomic_DNA"/>
</dbReference>
<comment type="caution">
    <text evidence="2">The sequence shown here is derived from an EMBL/GenBank/DDBJ whole genome shotgun (WGS) entry which is preliminary data.</text>
</comment>
<dbReference type="CDD" id="cd05155">
    <property type="entry name" value="APH_ChoK_like_1"/>
    <property type="match status" value="1"/>
</dbReference>
<evidence type="ECO:0000259" key="1">
    <source>
        <dbReference type="Pfam" id="PF01636"/>
    </source>
</evidence>
<keyword evidence="2" id="KW-0808">Transferase</keyword>
<dbReference type="AlphaFoldDB" id="A0A7W5P689"/>
<proteinExistence type="predicted"/>
<keyword evidence="2" id="KW-0418">Kinase</keyword>
<dbReference type="PANTHER" id="PTHR21310">
    <property type="entry name" value="AMINOGLYCOSIDE PHOSPHOTRANSFERASE-RELATED-RELATED"/>
    <property type="match status" value="1"/>
</dbReference>
<dbReference type="InterPro" id="IPR002575">
    <property type="entry name" value="Aminoglycoside_PTrfase"/>
</dbReference>
<gene>
    <name evidence="2" type="ORF">FHX39_001213</name>
</gene>